<keyword evidence="7" id="KW-0812">Transmembrane</keyword>
<dbReference type="GO" id="GO:0007234">
    <property type="term" value="P:osmosensory signaling via phosphorelay pathway"/>
    <property type="evidence" value="ECO:0007669"/>
    <property type="project" value="TreeGrafter"/>
</dbReference>
<evidence type="ECO:0000256" key="6">
    <source>
        <dbReference type="ARBA" id="ARBA00023136"/>
    </source>
</evidence>
<comment type="caution">
    <text evidence="10">The sequence shown here is derived from an EMBL/GenBank/DDBJ whole genome shotgun (WGS) entry which is preliminary data.</text>
</comment>
<feature type="domain" description="PAS" evidence="9">
    <location>
        <begin position="214"/>
        <end position="288"/>
    </location>
</feature>
<dbReference type="NCBIfam" id="TIGR00229">
    <property type="entry name" value="sensory_box"/>
    <property type="match status" value="1"/>
</dbReference>
<evidence type="ECO:0000256" key="3">
    <source>
        <dbReference type="ARBA" id="ARBA00022553"/>
    </source>
</evidence>
<dbReference type="PROSITE" id="PS50112">
    <property type="entry name" value="PAS"/>
    <property type="match status" value="1"/>
</dbReference>
<keyword evidence="5" id="KW-0418">Kinase</keyword>
<dbReference type="SMART" id="SM00091">
    <property type="entry name" value="PAS"/>
    <property type="match status" value="1"/>
</dbReference>
<dbReference type="InterPro" id="IPR003594">
    <property type="entry name" value="HATPase_dom"/>
</dbReference>
<evidence type="ECO:0000313" key="10">
    <source>
        <dbReference type="EMBL" id="MVW62446.1"/>
    </source>
</evidence>
<accession>A0A7X3K9X2</accession>
<dbReference type="Proteomes" id="UP000443353">
    <property type="component" value="Unassembled WGS sequence"/>
</dbReference>
<dbReference type="InterPro" id="IPR004358">
    <property type="entry name" value="Sig_transdc_His_kin-like_C"/>
</dbReference>
<dbReference type="CDD" id="cd00082">
    <property type="entry name" value="HisKA"/>
    <property type="match status" value="1"/>
</dbReference>
<dbReference type="InterPro" id="IPR050351">
    <property type="entry name" value="BphY/WalK/GraS-like"/>
</dbReference>
<feature type="transmembrane region" description="Helical" evidence="7">
    <location>
        <begin position="16"/>
        <end position="37"/>
    </location>
</feature>
<evidence type="ECO:0000313" key="11">
    <source>
        <dbReference type="Proteomes" id="UP000443353"/>
    </source>
</evidence>
<dbReference type="InterPro" id="IPR035965">
    <property type="entry name" value="PAS-like_dom_sf"/>
</dbReference>
<dbReference type="SUPFAM" id="SSF55785">
    <property type="entry name" value="PYP-like sensor domain (PAS domain)"/>
    <property type="match status" value="1"/>
</dbReference>
<dbReference type="Pfam" id="PF05227">
    <property type="entry name" value="CHASE3"/>
    <property type="match status" value="1"/>
</dbReference>
<dbReference type="SMART" id="SM00388">
    <property type="entry name" value="HisKA"/>
    <property type="match status" value="1"/>
</dbReference>
<dbReference type="InterPro" id="IPR013656">
    <property type="entry name" value="PAS_4"/>
</dbReference>
<dbReference type="Gene3D" id="3.30.450.20">
    <property type="entry name" value="PAS domain"/>
    <property type="match status" value="1"/>
</dbReference>
<dbReference type="GO" id="GO:0000156">
    <property type="term" value="F:phosphorelay response regulator activity"/>
    <property type="evidence" value="ECO:0007669"/>
    <property type="project" value="TreeGrafter"/>
</dbReference>
<dbReference type="InterPro" id="IPR005467">
    <property type="entry name" value="His_kinase_dom"/>
</dbReference>
<keyword evidence="3" id="KW-0597">Phosphoprotein</keyword>
<name>A0A7X3K9X2_9BURK</name>
<keyword evidence="6 7" id="KW-0472">Membrane</keyword>
<dbReference type="PANTHER" id="PTHR42878">
    <property type="entry name" value="TWO-COMPONENT HISTIDINE KINASE"/>
    <property type="match status" value="1"/>
</dbReference>
<dbReference type="InterPro" id="IPR007891">
    <property type="entry name" value="CHASE3"/>
</dbReference>
<feature type="domain" description="Histidine kinase" evidence="8">
    <location>
        <begin position="374"/>
        <end position="588"/>
    </location>
</feature>
<evidence type="ECO:0000256" key="7">
    <source>
        <dbReference type="SAM" id="Phobius"/>
    </source>
</evidence>
<reference evidence="10 11" key="1">
    <citation type="submission" date="2019-12" db="EMBL/GenBank/DDBJ databases">
        <authorList>
            <person name="Li C."/>
            <person name="Zhao J."/>
        </authorList>
    </citation>
    <scope>NUCLEOTIDE SEQUENCE [LARGE SCALE GENOMIC DNA]</scope>
    <source>
        <strain evidence="10 11">NEAU-DD11</strain>
    </source>
</reference>
<feature type="transmembrane region" description="Helical" evidence="7">
    <location>
        <begin position="183"/>
        <end position="204"/>
    </location>
</feature>
<dbReference type="InterPro" id="IPR000014">
    <property type="entry name" value="PAS"/>
</dbReference>
<dbReference type="AlphaFoldDB" id="A0A7X3K9X2"/>
<proteinExistence type="predicted"/>
<dbReference type="PROSITE" id="PS50109">
    <property type="entry name" value="HIS_KIN"/>
    <property type="match status" value="1"/>
</dbReference>
<dbReference type="CDD" id="cd00130">
    <property type="entry name" value="PAS"/>
    <property type="match status" value="1"/>
</dbReference>
<evidence type="ECO:0000256" key="5">
    <source>
        <dbReference type="ARBA" id="ARBA00022777"/>
    </source>
</evidence>
<dbReference type="GO" id="GO:0030295">
    <property type="term" value="F:protein kinase activator activity"/>
    <property type="evidence" value="ECO:0007669"/>
    <property type="project" value="TreeGrafter"/>
</dbReference>
<dbReference type="SMART" id="SM00387">
    <property type="entry name" value="HATPase_c"/>
    <property type="match status" value="1"/>
</dbReference>
<dbReference type="PRINTS" id="PR00344">
    <property type="entry name" value="BCTRLSENSOR"/>
</dbReference>
<dbReference type="EC" id="2.7.13.3" evidence="2"/>
<keyword evidence="7" id="KW-1133">Transmembrane helix</keyword>
<comment type="catalytic activity">
    <reaction evidence="1">
        <text>ATP + protein L-histidine = ADP + protein N-phospho-L-histidine.</text>
        <dbReference type="EC" id="2.7.13.3"/>
    </reaction>
</comment>
<dbReference type="EMBL" id="WSES01000006">
    <property type="protein sequence ID" value="MVW62446.1"/>
    <property type="molecule type" value="Genomic_DNA"/>
</dbReference>
<dbReference type="InterPro" id="IPR003661">
    <property type="entry name" value="HisK_dim/P_dom"/>
</dbReference>
<evidence type="ECO:0000256" key="2">
    <source>
        <dbReference type="ARBA" id="ARBA00012438"/>
    </source>
</evidence>
<dbReference type="InterPro" id="IPR036890">
    <property type="entry name" value="HATPase_C_sf"/>
</dbReference>
<evidence type="ECO:0000256" key="1">
    <source>
        <dbReference type="ARBA" id="ARBA00000085"/>
    </source>
</evidence>
<dbReference type="Gene3D" id="3.30.565.10">
    <property type="entry name" value="Histidine kinase-like ATPase, C-terminal domain"/>
    <property type="match status" value="1"/>
</dbReference>
<sequence>MKPGADTMLIQRTHRYVNIAAAISIAVLLAGISTLAVSIQRTAASWRWVNHTREVLQHVQGTQSLINEADALQKSLRLEYSRRDDADFQERLTALPRALQTLTQLTSDNPTQQRTLADLRGLLDEYVRNLRTGMERAMAYPSKEGERALRQAITMRIAALLAEEERLLVLRDAAAGTDRARTIAAAGAVSVLSVALLFFVRAMARRDADFLADQRANLDATLRSIGEAVIAVDAFGRVRFMNPVAEQLLGCEEAQARDQLLTTVFRSAGSSSDDDTLAAALRAALREKQAVTGIPITGSSSAQPERMRAWQLNCQPLLVDGEVRGAVMSMLDVTALKHAQRELADANLLLEHRIQDRTEQLAEANIELRAFAHTIAHDLRAPLRNVQGYAAALLEDEAATLSAAGERFLRRILAVSQHMDRLVTDLLAYSQLARAELRLQPVELDRVVQLALGDMEMQIAAAGARIEAASQLPAVLGNEAVLVQVFENLIGNAIKFVAPDVTPHVRIDAHVNADAAWVRIADNGIGIPEDKRERVFDVFERLHGEDQYQGTGIGLAIVKKGVERLGGTIRVEPAPAGTVFRLCLQRPRPQPLPAAAPADAPPVA</sequence>
<organism evidence="10 11">
    <name type="scientific">Massilia cellulosiltytica</name>
    <dbReference type="NCBI Taxonomy" id="2683234"/>
    <lineage>
        <taxon>Bacteria</taxon>
        <taxon>Pseudomonadati</taxon>
        <taxon>Pseudomonadota</taxon>
        <taxon>Betaproteobacteria</taxon>
        <taxon>Burkholderiales</taxon>
        <taxon>Oxalobacteraceae</taxon>
        <taxon>Telluria group</taxon>
        <taxon>Massilia</taxon>
    </lineage>
</organism>
<keyword evidence="4" id="KW-0808">Transferase</keyword>
<dbReference type="SUPFAM" id="SSF47384">
    <property type="entry name" value="Homodimeric domain of signal transducing histidine kinase"/>
    <property type="match status" value="1"/>
</dbReference>
<evidence type="ECO:0000259" key="8">
    <source>
        <dbReference type="PROSITE" id="PS50109"/>
    </source>
</evidence>
<dbReference type="Pfam" id="PF00512">
    <property type="entry name" value="HisKA"/>
    <property type="match status" value="1"/>
</dbReference>
<dbReference type="Pfam" id="PF08448">
    <property type="entry name" value="PAS_4"/>
    <property type="match status" value="1"/>
</dbReference>
<protein>
    <recommendedName>
        <fullName evidence="2">histidine kinase</fullName>
        <ecNumber evidence="2">2.7.13.3</ecNumber>
    </recommendedName>
</protein>
<dbReference type="GO" id="GO:0016020">
    <property type="term" value="C:membrane"/>
    <property type="evidence" value="ECO:0007669"/>
    <property type="project" value="UniProtKB-SubCell"/>
</dbReference>
<dbReference type="Pfam" id="PF02518">
    <property type="entry name" value="HATPase_c"/>
    <property type="match status" value="1"/>
</dbReference>
<gene>
    <name evidence="10" type="ORF">GPY61_21165</name>
</gene>
<dbReference type="GO" id="GO:0000155">
    <property type="term" value="F:phosphorelay sensor kinase activity"/>
    <property type="evidence" value="ECO:0007669"/>
    <property type="project" value="InterPro"/>
</dbReference>
<dbReference type="Gene3D" id="1.10.287.130">
    <property type="match status" value="1"/>
</dbReference>
<dbReference type="PANTHER" id="PTHR42878:SF15">
    <property type="entry name" value="BACTERIOPHYTOCHROME"/>
    <property type="match status" value="1"/>
</dbReference>
<dbReference type="InterPro" id="IPR036097">
    <property type="entry name" value="HisK_dim/P_sf"/>
</dbReference>
<dbReference type="SUPFAM" id="SSF55874">
    <property type="entry name" value="ATPase domain of HSP90 chaperone/DNA topoisomerase II/histidine kinase"/>
    <property type="match status" value="1"/>
</dbReference>
<keyword evidence="11" id="KW-1185">Reference proteome</keyword>
<evidence type="ECO:0000259" key="9">
    <source>
        <dbReference type="PROSITE" id="PS50112"/>
    </source>
</evidence>
<evidence type="ECO:0000256" key="4">
    <source>
        <dbReference type="ARBA" id="ARBA00022679"/>
    </source>
</evidence>